<dbReference type="Gene3D" id="3.40.50.300">
    <property type="entry name" value="P-loop containing nucleotide triphosphate hydrolases"/>
    <property type="match status" value="1"/>
</dbReference>
<dbReference type="EMBL" id="OR756649">
    <property type="protein sequence ID" value="WZE63511.1"/>
    <property type="molecule type" value="Genomic_DNA"/>
</dbReference>
<accession>A0AAU6R6D7</accession>
<dbReference type="InterPro" id="IPR027417">
    <property type="entry name" value="P-loop_NTPase"/>
</dbReference>
<organism evidence="1">
    <name type="scientific">Micrococcus phage Kurnik</name>
    <dbReference type="NCBI Taxonomy" id="3092208"/>
    <lineage>
        <taxon>Viruses</taxon>
        <taxon>Duplodnaviria</taxon>
        <taxon>Heunggongvirae</taxon>
        <taxon>Uroviricota</taxon>
        <taxon>Caudoviricetes</taxon>
    </lineage>
</organism>
<proteinExistence type="predicted"/>
<dbReference type="SUPFAM" id="SSF52540">
    <property type="entry name" value="P-loop containing nucleoside triphosphate hydrolases"/>
    <property type="match status" value="1"/>
</dbReference>
<evidence type="ECO:0000313" key="1">
    <source>
        <dbReference type="EMBL" id="WZE63511.1"/>
    </source>
</evidence>
<protein>
    <recommendedName>
        <fullName evidence="2">Thymidylate kinase</fullName>
    </recommendedName>
</protein>
<sequence>MTIYVLEGPDLAGKTTLADEITKIHHERGDAVMKRKMSQPDREATQLDLFGEYFRAVQWAALTSERDTHVIFDRLHVGEWIYGHHKRGNSLLTFEQITALDQLLDSVQAKKIFVDVEYDALALRYRQRGDDYVNLADLATISHDYRDMLFRHNDTRQPDLFGWNRVFMTGGEVPDVVS</sequence>
<evidence type="ECO:0008006" key="2">
    <source>
        <dbReference type="Google" id="ProtNLM"/>
    </source>
</evidence>
<name>A0AAU6R6D7_9CAUD</name>
<reference evidence="1" key="1">
    <citation type="submission" date="2023-10" db="EMBL/GenBank/DDBJ databases">
        <title>Two new lytic phages for Micrococcus sp. strain 1402.</title>
        <authorList>
            <person name="Petrzik K."/>
        </authorList>
    </citation>
    <scope>NUCLEOTIDE SEQUENCE</scope>
</reference>